<gene>
    <name evidence="1" type="ORF">B4U80_01720</name>
</gene>
<dbReference type="Gene3D" id="3.40.50.300">
    <property type="entry name" value="P-loop containing nucleotide triphosphate hydrolases"/>
    <property type="match status" value="1"/>
</dbReference>
<dbReference type="EMBL" id="NCKV01008891">
    <property type="protein sequence ID" value="RWS22411.1"/>
    <property type="molecule type" value="Genomic_DNA"/>
</dbReference>
<dbReference type="Proteomes" id="UP000288716">
    <property type="component" value="Unassembled WGS sequence"/>
</dbReference>
<evidence type="ECO:0000313" key="2">
    <source>
        <dbReference type="Proteomes" id="UP000288716"/>
    </source>
</evidence>
<protein>
    <submittedName>
        <fullName evidence="1">Nicotinamide riboside kinase 1-like protein</fullName>
    </submittedName>
</protein>
<dbReference type="SUPFAM" id="SSF52540">
    <property type="entry name" value="P-loop containing nucleoside triphosphate hydrolases"/>
    <property type="match status" value="1"/>
</dbReference>
<organism evidence="1 2">
    <name type="scientific">Leptotrombidium deliense</name>
    <dbReference type="NCBI Taxonomy" id="299467"/>
    <lineage>
        <taxon>Eukaryota</taxon>
        <taxon>Metazoa</taxon>
        <taxon>Ecdysozoa</taxon>
        <taxon>Arthropoda</taxon>
        <taxon>Chelicerata</taxon>
        <taxon>Arachnida</taxon>
        <taxon>Acari</taxon>
        <taxon>Acariformes</taxon>
        <taxon>Trombidiformes</taxon>
        <taxon>Prostigmata</taxon>
        <taxon>Anystina</taxon>
        <taxon>Parasitengona</taxon>
        <taxon>Trombiculoidea</taxon>
        <taxon>Trombiculidae</taxon>
        <taxon>Leptotrombidium</taxon>
    </lineage>
</organism>
<keyword evidence="1" id="KW-0808">Transferase</keyword>
<keyword evidence="2" id="KW-1185">Reference proteome</keyword>
<reference evidence="1 2" key="1">
    <citation type="journal article" date="2018" name="Gigascience">
        <title>Genomes of trombidid mites reveal novel predicted allergens and laterally-transferred genes associated with secondary metabolism.</title>
        <authorList>
            <person name="Dong X."/>
            <person name="Chaisiri K."/>
            <person name="Xia D."/>
            <person name="Armstrong S.D."/>
            <person name="Fang Y."/>
            <person name="Donnelly M.J."/>
            <person name="Kadowaki T."/>
            <person name="McGarry J.W."/>
            <person name="Darby A.C."/>
            <person name="Makepeace B.L."/>
        </authorList>
    </citation>
    <scope>NUCLEOTIDE SEQUENCE [LARGE SCALE GENOMIC DNA]</scope>
    <source>
        <strain evidence="1">UoL-UT</strain>
    </source>
</reference>
<evidence type="ECO:0000313" key="1">
    <source>
        <dbReference type="EMBL" id="RWS22411.1"/>
    </source>
</evidence>
<accession>A0A443S4K4</accession>
<proteinExistence type="predicted"/>
<dbReference type="Pfam" id="PF13238">
    <property type="entry name" value="AAA_18"/>
    <property type="match status" value="1"/>
</dbReference>
<sequence>MAKRPMIVGVSGVTCGGKTSLCDKLKNLYEGSVIINQDNFFREETDPSHIWLDVRPGVRHQNWEHLVSIDWKAFEAEINRTLNEWKEPENGLLIIEGHIIFCYDFPFKFDKKYFLTLDKEECWQRRKVRTYIPNDPEGYFDICIWPMYLQNKCLMESMHDNIVYLDGTLPKQLILDEVIKDLQKSEYTNALQ</sequence>
<dbReference type="VEuPathDB" id="VectorBase:LDEU009629"/>
<dbReference type="PANTHER" id="PTHR10285">
    <property type="entry name" value="URIDINE KINASE"/>
    <property type="match status" value="1"/>
</dbReference>
<dbReference type="STRING" id="299467.A0A443S4K4"/>
<keyword evidence="1" id="KW-0418">Kinase</keyword>
<dbReference type="GO" id="GO:0016301">
    <property type="term" value="F:kinase activity"/>
    <property type="evidence" value="ECO:0007669"/>
    <property type="project" value="UniProtKB-KW"/>
</dbReference>
<dbReference type="AlphaFoldDB" id="A0A443S4K4"/>
<name>A0A443S4K4_9ACAR</name>
<comment type="caution">
    <text evidence="1">The sequence shown here is derived from an EMBL/GenBank/DDBJ whole genome shotgun (WGS) entry which is preliminary data.</text>
</comment>
<dbReference type="InterPro" id="IPR027417">
    <property type="entry name" value="P-loop_NTPase"/>
</dbReference>
<dbReference type="OrthoDB" id="10041966at2759"/>